<dbReference type="InterPro" id="IPR057290">
    <property type="entry name" value="CHX17_C"/>
</dbReference>
<dbReference type="InterPro" id="IPR038770">
    <property type="entry name" value="Na+/solute_symporter_sf"/>
</dbReference>
<dbReference type="Pfam" id="PF23256">
    <property type="entry name" value="CHX17_2nd"/>
    <property type="match status" value="1"/>
</dbReference>
<evidence type="ECO:0000259" key="13">
    <source>
        <dbReference type="Pfam" id="PF23259"/>
    </source>
</evidence>
<evidence type="ECO:0000256" key="6">
    <source>
        <dbReference type="ARBA" id="ARBA00022989"/>
    </source>
</evidence>
<name>A0AAE1JVI6_9FABA</name>
<feature type="transmembrane region" description="Helical" evidence="10">
    <location>
        <begin position="156"/>
        <end position="182"/>
    </location>
</feature>
<dbReference type="Pfam" id="PF00999">
    <property type="entry name" value="Na_H_Exchanger"/>
    <property type="match status" value="1"/>
</dbReference>
<feature type="transmembrane region" description="Helical" evidence="10">
    <location>
        <begin position="406"/>
        <end position="425"/>
    </location>
</feature>
<keyword evidence="15" id="KW-1185">Reference proteome</keyword>
<dbReference type="GO" id="GO:0006885">
    <property type="term" value="P:regulation of pH"/>
    <property type="evidence" value="ECO:0007669"/>
    <property type="project" value="TreeGrafter"/>
</dbReference>
<comment type="subcellular location">
    <subcellularLocation>
        <location evidence="1">Membrane</location>
        <topology evidence="1">Multi-pass membrane protein</topology>
    </subcellularLocation>
</comment>
<feature type="transmembrane region" description="Helical" evidence="10">
    <location>
        <begin position="437"/>
        <end position="460"/>
    </location>
</feature>
<dbReference type="AlphaFoldDB" id="A0AAE1JVI6"/>
<feature type="transmembrane region" description="Helical" evidence="10">
    <location>
        <begin position="89"/>
        <end position="107"/>
    </location>
</feature>
<evidence type="ECO:0000256" key="8">
    <source>
        <dbReference type="ARBA" id="ARBA00023136"/>
    </source>
</evidence>
<organism evidence="14 15">
    <name type="scientific">Acacia crassicarpa</name>
    <name type="common">northern wattle</name>
    <dbReference type="NCBI Taxonomy" id="499986"/>
    <lineage>
        <taxon>Eukaryota</taxon>
        <taxon>Viridiplantae</taxon>
        <taxon>Streptophyta</taxon>
        <taxon>Embryophyta</taxon>
        <taxon>Tracheophyta</taxon>
        <taxon>Spermatophyta</taxon>
        <taxon>Magnoliopsida</taxon>
        <taxon>eudicotyledons</taxon>
        <taxon>Gunneridae</taxon>
        <taxon>Pentapetalae</taxon>
        <taxon>rosids</taxon>
        <taxon>fabids</taxon>
        <taxon>Fabales</taxon>
        <taxon>Fabaceae</taxon>
        <taxon>Caesalpinioideae</taxon>
        <taxon>mimosoid clade</taxon>
        <taxon>Acacieae</taxon>
        <taxon>Acacia</taxon>
    </lineage>
</organism>
<keyword evidence="6 10" id="KW-1133">Transmembrane helix</keyword>
<evidence type="ECO:0000256" key="3">
    <source>
        <dbReference type="ARBA" id="ARBA00022538"/>
    </source>
</evidence>
<evidence type="ECO:0000256" key="1">
    <source>
        <dbReference type="ARBA" id="ARBA00004141"/>
    </source>
</evidence>
<feature type="transmembrane region" description="Helical" evidence="10">
    <location>
        <begin position="376"/>
        <end position="399"/>
    </location>
</feature>
<protein>
    <recommendedName>
        <fullName evidence="16">Cation/H+ exchanger domain-containing protein</fullName>
    </recommendedName>
</protein>
<evidence type="ECO:0000313" key="15">
    <source>
        <dbReference type="Proteomes" id="UP001293593"/>
    </source>
</evidence>
<feature type="domain" description="Cation/H(+) antiporter central" evidence="12">
    <location>
        <begin position="517"/>
        <end position="638"/>
    </location>
</feature>
<reference evidence="14" key="1">
    <citation type="submission" date="2023-10" db="EMBL/GenBank/DDBJ databases">
        <title>Chromosome-level genome of the transformable northern wattle, Acacia crassicarpa.</title>
        <authorList>
            <person name="Massaro I."/>
            <person name="Sinha N.R."/>
            <person name="Poethig S."/>
            <person name="Leichty A.R."/>
        </authorList>
    </citation>
    <scope>NUCLEOTIDE SEQUENCE</scope>
    <source>
        <strain evidence="14">Acra3RX</strain>
        <tissue evidence="14">Leaf</tissue>
    </source>
</reference>
<evidence type="ECO:0000256" key="5">
    <source>
        <dbReference type="ARBA" id="ARBA00022958"/>
    </source>
</evidence>
<dbReference type="EMBL" id="JAWXYG010000004">
    <property type="protein sequence ID" value="KAK4274874.1"/>
    <property type="molecule type" value="Genomic_DNA"/>
</dbReference>
<feature type="transmembrane region" description="Helical" evidence="10">
    <location>
        <begin position="60"/>
        <end position="82"/>
    </location>
</feature>
<dbReference type="GO" id="GO:0012505">
    <property type="term" value="C:endomembrane system"/>
    <property type="evidence" value="ECO:0007669"/>
    <property type="project" value="TreeGrafter"/>
</dbReference>
<dbReference type="InterPro" id="IPR006153">
    <property type="entry name" value="Cation/H_exchanger_TM"/>
</dbReference>
<dbReference type="Pfam" id="PF23259">
    <property type="entry name" value="CHX17_C"/>
    <property type="match status" value="1"/>
</dbReference>
<sequence length="822" mass="91777">MLVNESHAIPPSMGGRERIVQNAFQAATQAHIKFEDSFTCHAFNLFNSKGLFLGDDPLNFSVPLILLQLTLMSLFTGFFIFLLKPLGQLYMISHILGGLTLGPSILGRDSEFAKRVFPPKGKWVLDTFAFFGLMMVVFLVGVKIDPTIIYRSGKRTLAMGVLGFIIPYSLAQTVAFIISQFFPLDLDISETLPIVVAIASMTAFPVITCFLAELQILNSEIGRLASSSSLVCDIFHWLVMGVQFASRLAHKESIGLCFELFLATSLLISFIMFVVRRAALWAIRHTPEGEPVKEIYIFGVLVTFLISGFVGQVLGIHVYLVSFVLGLAIPDGPPLGAALVDKIDCFVSVVFQPIIFIVCGLRTDVFAIKDLRSVGAIHLIIFVAFCGKIVAVLLPLLLCRMPFRDALSLGFVMNCKGIVELALLIDWKLDNIMSEEFYAIMILSVMLVTGIVAPVVKLLYDPSRRFLAYKRRTLLHHSHNEPLRILACIHKPDNVLAILNLLAASNPNLKSPIDLAVLHLVKLAGRASSLLVVHVPRENTPRKQPTESEKIFNVFMKFEHERGGLVTLCCYKGISPYETMHNDVCYMALENRVNFIIIPFQKKWIYGRKPVVSFPFKHLTKNVLEKAPCSVGVLVDRGNQQNFWCDHFNREPIYQLAVFFFGGADDREALALARRMLEQPSVYITLVHFSSSTEIVAGTERSKMLDTQMLCEFRLSAFRNERVSYKEVRVMGARDVLSTVEDMDNVSDLLMVGRRHGDSSLISELTKWKDGELGTVGEILASLDIGAKTSVLVVQQQTRVWGLRDPEESTQLTSERIETCGV</sequence>
<feature type="transmembrane region" description="Helical" evidence="10">
    <location>
        <begin position="194"/>
        <end position="212"/>
    </location>
</feature>
<proteinExistence type="inferred from homology"/>
<evidence type="ECO:0000259" key="11">
    <source>
        <dbReference type="Pfam" id="PF00999"/>
    </source>
</evidence>
<keyword evidence="2" id="KW-0813">Transport</keyword>
<dbReference type="GO" id="GO:0006813">
    <property type="term" value="P:potassium ion transport"/>
    <property type="evidence" value="ECO:0007669"/>
    <property type="project" value="UniProtKB-KW"/>
</dbReference>
<dbReference type="GO" id="GO:0016020">
    <property type="term" value="C:membrane"/>
    <property type="evidence" value="ECO:0007669"/>
    <property type="project" value="UniProtKB-SubCell"/>
</dbReference>
<feature type="transmembrane region" description="Helical" evidence="10">
    <location>
        <begin position="224"/>
        <end position="241"/>
    </location>
</feature>
<dbReference type="Proteomes" id="UP001293593">
    <property type="component" value="Unassembled WGS sequence"/>
</dbReference>
<dbReference type="InterPro" id="IPR050794">
    <property type="entry name" value="CPA2_transporter"/>
</dbReference>
<dbReference type="Gene3D" id="1.20.1530.20">
    <property type="match status" value="1"/>
</dbReference>
<evidence type="ECO:0008006" key="16">
    <source>
        <dbReference type="Google" id="ProtNLM"/>
    </source>
</evidence>
<accession>A0AAE1JVI6</accession>
<dbReference type="PANTHER" id="PTHR32468">
    <property type="entry name" value="CATION/H + ANTIPORTER"/>
    <property type="match status" value="1"/>
</dbReference>
<evidence type="ECO:0000256" key="4">
    <source>
        <dbReference type="ARBA" id="ARBA00022692"/>
    </source>
</evidence>
<keyword evidence="4 10" id="KW-0812">Transmembrane</keyword>
<dbReference type="InterPro" id="IPR057291">
    <property type="entry name" value="CHX17_2nd"/>
</dbReference>
<evidence type="ECO:0000313" key="14">
    <source>
        <dbReference type="EMBL" id="KAK4274874.1"/>
    </source>
</evidence>
<comment type="caution">
    <text evidence="14">The sequence shown here is derived from an EMBL/GenBank/DDBJ whole genome shotgun (WGS) entry which is preliminary data.</text>
</comment>
<dbReference type="PANTHER" id="PTHR32468:SF164">
    <property type="entry name" value="OS05G0485000 PROTEIN"/>
    <property type="match status" value="1"/>
</dbReference>
<keyword evidence="5" id="KW-0630">Potassium</keyword>
<evidence type="ECO:0000256" key="9">
    <source>
        <dbReference type="ARBA" id="ARBA00038341"/>
    </source>
</evidence>
<keyword evidence="3" id="KW-0633">Potassium transport</keyword>
<feature type="domain" description="Cation/H(+) antiporter C-terminal" evidence="13">
    <location>
        <begin position="656"/>
        <end position="798"/>
    </location>
</feature>
<feature type="domain" description="Cation/H+ exchanger transmembrane" evidence="11">
    <location>
        <begin position="76"/>
        <end position="456"/>
    </location>
</feature>
<evidence type="ECO:0000256" key="10">
    <source>
        <dbReference type="SAM" id="Phobius"/>
    </source>
</evidence>
<keyword evidence="8 10" id="KW-0472">Membrane</keyword>
<evidence type="ECO:0000259" key="12">
    <source>
        <dbReference type="Pfam" id="PF23256"/>
    </source>
</evidence>
<keyword evidence="7" id="KW-0406">Ion transport</keyword>
<feature type="transmembrane region" description="Helical" evidence="10">
    <location>
        <begin position="253"/>
        <end position="275"/>
    </location>
</feature>
<dbReference type="GO" id="GO:1902600">
    <property type="term" value="P:proton transmembrane transport"/>
    <property type="evidence" value="ECO:0007669"/>
    <property type="project" value="InterPro"/>
</dbReference>
<dbReference type="GO" id="GO:0015297">
    <property type="term" value="F:antiporter activity"/>
    <property type="evidence" value="ECO:0007669"/>
    <property type="project" value="InterPro"/>
</dbReference>
<comment type="similarity">
    <text evidence="9">Belongs to the monovalent cation:proton antiporter 2 (CPA2) transporter (TC 2.A.37) family. CHX (TC 2.A.37.4) subfamily.</text>
</comment>
<evidence type="ECO:0000256" key="7">
    <source>
        <dbReference type="ARBA" id="ARBA00023065"/>
    </source>
</evidence>
<feature type="transmembrane region" description="Helical" evidence="10">
    <location>
        <begin position="127"/>
        <end position="144"/>
    </location>
</feature>
<evidence type="ECO:0000256" key="2">
    <source>
        <dbReference type="ARBA" id="ARBA00022448"/>
    </source>
</evidence>
<feature type="transmembrane region" description="Helical" evidence="10">
    <location>
        <begin position="296"/>
        <end position="329"/>
    </location>
</feature>
<gene>
    <name evidence="14" type="ORF">QN277_018041</name>
</gene>